<reference evidence="3 4" key="1">
    <citation type="submission" date="2020-08" db="EMBL/GenBank/DDBJ databases">
        <title>Genomic Encyclopedia of Type Strains, Phase IV (KMG-IV): sequencing the most valuable type-strain genomes for metagenomic binning, comparative biology and taxonomic classification.</title>
        <authorList>
            <person name="Goeker M."/>
        </authorList>
    </citation>
    <scope>NUCLEOTIDE SEQUENCE [LARGE SCALE GENOMIC DNA]</scope>
    <source>
        <strain evidence="3 4">DSM 7465</strain>
    </source>
</reference>
<organism evidence="3 4">
    <name type="scientific">Rhizorhapis suberifaciens</name>
    <name type="common">corky root of lettuce</name>
    <dbReference type="NCBI Taxonomy" id="13656"/>
    <lineage>
        <taxon>Bacteria</taxon>
        <taxon>Pseudomonadati</taxon>
        <taxon>Pseudomonadota</taxon>
        <taxon>Alphaproteobacteria</taxon>
        <taxon>Sphingomonadales</taxon>
        <taxon>Sphingomonadaceae</taxon>
        <taxon>Rhizorhapis</taxon>
    </lineage>
</organism>
<dbReference type="Proteomes" id="UP000575068">
    <property type="component" value="Unassembled WGS sequence"/>
</dbReference>
<feature type="signal peptide" evidence="2">
    <location>
        <begin position="1"/>
        <end position="22"/>
    </location>
</feature>
<protein>
    <recommendedName>
        <fullName evidence="5">Right handed beta helix domain-containing protein</fullName>
    </recommendedName>
</protein>
<evidence type="ECO:0000256" key="2">
    <source>
        <dbReference type="SAM" id="SignalP"/>
    </source>
</evidence>
<feature type="chain" id="PRO_5032349214" description="Right handed beta helix domain-containing protein" evidence="2">
    <location>
        <begin position="23"/>
        <end position="345"/>
    </location>
</feature>
<dbReference type="Gene3D" id="2.160.20.10">
    <property type="entry name" value="Single-stranded right-handed beta-helix, Pectin lyase-like"/>
    <property type="match status" value="1"/>
</dbReference>
<evidence type="ECO:0000313" key="3">
    <source>
        <dbReference type="EMBL" id="MBB4642089.1"/>
    </source>
</evidence>
<dbReference type="InterPro" id="IPR012334">
    <property type="entry name" value="Pectin_lyas_fold"/>
</dbReference>
<proteinExistence type="predicted"/>
<gene>
    <name evidence="3" type="ORF">HNQ99_002411</name>
</gene>
<dbReference type="InterPro" id="IPR011050">
    <property type="entry name" value="Pectin_lyase_fold/virulence"/>
</dbReference>
<accession>A0A840HWZ2</accession>
<dbReference type="SUPFAM" id="SSF51126">
    <property type="entry name" value="Pectin lyase-like"/>
    <property type="match status" value="1"/>
</dbReference>
<sequence length="345" mass="37423">MSIKFQGRVALAVAGLASVAAAAFYGSDSSAAPEKSVRVAIAPPARPGAGKTRDFGSSGQWSRAGEGTKVLRDVHVTRAMDLVQIRSPRSSPLLIEDVSADKVRHFLDIYDQKTKPTVSNLTVQRIRAGFTKRGIRLRYGSNGIVIRDFQLTHLGPNHARGDIPVGIGMVDQVHNVVIERGLIENVLTELRDQKKYWNADGISMERGVRDVVVRDVVIRNCSDGGIDSKATNVLIDRVRVEGCTRSLRLWEDAKIGTFESVNPFKHGGTGGAAHIGLYNGVSDVSIKKLVIRSDKQTPIFLMEGNAPATVVVDSYDIKTPRGTPLVGGTHADLLKIIWKSGPPKF</sequence>
<keyword evidence="4" id="KW-1185">Reference proteome</keyword>
<evidence type="ECO:0000313" key="4">
    <source>
        <dbReference type="Proteomes" id="UP000575068"/>
    </source>
</evidence>
<comment type="caution">
    <text evidence="3">The sequence shown here is derived from an EMBL/GenBank/DDBJ whole genome shotgun (WGS) entry which is preliminary data.</text>
</comment>
<dbReference type="RefSeq" id="WP_184475871.1">
    <property type="nucleotide sequence ID" value="NZ_JACHOV010000009.1"/>
</dbReference>
<evidence type="ECO:0008006" key="5">
    <source>
        <dbReference type="Google" id="ProtNLM"/>
    </source>
</evidence>
<name>A0A840HWZ2_9SPHN</name>
<dbReference type="EMBL" id="JACHOV010000009">
    <property type="protein sequence ID" value="MBB4642089.1"/>
    <property type="molecule type" value="Genomic_DNA"/>
</dbReference>
<evidence type="ECO:0000256" key="1">
    <source>
        <dbReference type="SAM" id="MobiDB-lite"/>
    </source>
</evidence>
<keyword evidence="2" id="KW-0732">Signal</keyword>
<feature type="region of interest" description="Disordered" evidence="1">
    <location>
        <begin position="44"/>
        <end position="63"/>
    </location>
</feature>
<dbReference type="AlphaFoldDB" id="A0A840HWZ2"/>